<accession>A0A2P1EL15</accession>
<organism evidence="6 7">
    <name type="scientific">Moumouvirus australiensis</name>
    <dbReference type="NCBI Taxonomy" id="2109587"/>
    <lineage>
        <taxon>Viruses</taxon>
        <taxon>Varidnaviria</taxon>
        <taxon>Bamfordvirae</taxon>
        <taxon>Nucleocytoviricota</taxon>
        <taxon>Megaviricetes</taxon>
        <taxon>Imitervirales</taxon>
        <taxon>Mimiviridae</taxon>
        <taxon>Megamimivirinae</taxon>
        <taxon>Moumouvirus</taxon>
        <taxon>Moumouvirus australiense</taxon>
    </lineage>
</organism>
<dbReference type="EMBL" id="MG807320">
    <property type="protein sequence ID" value="AVL94578.1"/>
    <property type="molecule type" value="Genomic_DNA"/>
</dbReference>
<dbReference type="InterPro" id="IPR005835">
    <property type="entry name" value="NTP_transferase_dom"/>
</dbReference>
<protein>
    <recommendedName>
        <fullName evidence="1">UDP-N-acetylglucosamine diphosphorylase</fullName>
        <ecNumber evidence="1">2.7.7.23</ecNumber>
    </recommendedName>
</protein>
<sequence length="248" mass="28738">MGKLYITILAGGLGKRMESNIPKVLHKVKGQVMIVRLINQIIKLNPDKILIVVGKYHTIIKQEIEKNINDHRIVYVDQPEPKGTGDAVKCTLNHFEKEDFDNIILNGDVPMIQHTTIRDIYNFYNNNSKKILITSIHLSDPINNGRIIVDNNGEFYEIVEEKDCNNEQKKINLVNCGIYICNSGVLLKYIPKINNNNSQHEYYLTDLVKLYKQDNNNKVDLFILPKNKEIEIYNINTKQQLEYIENLI</sequence>
<reference evidence="7" key="1">
    <citation type="submission" date="2018-01" db="EMBL/GenBank/DDBJ databases">
        <title>Testimony of 'menage a trois' revealed by the proteome of Megavirus virophage.</title>
        <authorList>
            <person name="Jeudy S."/>
            <person name="Bertaux L."/>
            <person name="Alempic J.-M."/>
            <person name="Lartigue A."/>
            <person name="Legendre M."/>
            <person name="Philippe N."/>
            <person name="Beucher L."/>
            <person name="Biondi E."/>
            <person name="Juul S."/>
            <person name="Turner D."/>
            <person name="Coute Y."/>
            <person name="Claverie J.-M."/>
            <person name="Abergel C."/>
        </authorList>
    </citation>
    <scope>NUCLEOTIDE SEQUENCE [LARGE SCALE GENOMIC DNA]</scope>
</reference>
<dbReference type="Proteomes" id="UP000289600">
    <property type="component" value="Segment"/>
</dbReference>
<feature type="domain" description="Nucleotidyl transferase" evidence="5">
    <location>
        <begin position="8"/>
        <end position="220"/>
    </location>
</feature>
<dbReference type="PANTHER" id="PTHR43584">
    <property type="entry name" value="NUCLEOTIDYL TRANSFERASE"/>
    <property type="match status" value="1"/>
</dbReference>
<dbReference type="PANTHER" id="PTHR43584:SF3">
    <property type="entry name" value="BIFUNCTIONAL PROTEIN GLMU"/>
    <property type="match status" value="1"/>
</dbReference>
<name>A0A2P1EL15_9VIRU</name>
<evidence type="ECO:0000256" key="2">
    <source>
        <dbReference type="ARBA" id="ARBA00022679"/>
    </source>
</evidence>
<keyword evidence="7" id="KW-1185">Reference proteome</keyword>
<evidence type="ECO:0000259" key="5">
    <source>
        <dbReference type="Pfam" id="PF00483"/>
    </source>
</evidence>
<dbReference type="SUPFAM" id="SSF53448">
    <property type="entry name" value="Nucleotide-diphospho-sugar transferases"/>
    <property type="match status" value="1"/>
</dbReference>
<gene>
    <name evidence="6" type="ORF">mc_192</name>
</gene>
<dbReference type="GO" id="GO:0003977">
    <property type="term" value="F:UDP-N-acetylglucosamine diphosphorylase activity"/>
    <property type="evidence" value="ECO:0007669"/>
    <property type="project" value="UniProtKB-EC"/>
</dbReference>
<keyword evidence="3" id="KW-0548">Nucleotidyltransferase</keyword>
<keyword evidence="2 6" id="KW-0808">Transferase</keyword>
<evidence type="ECO:0000256" key="1">
    <source>
        <dbReference type="ARBA" id="ARBA00012457"/>
    </source>
</evidence>
<evidence type="ECO:0000313" key="6">
    <source>
        <dbReference type="EMBL" id="AVL94578.1"/>
    </source>
</evidence>
<dbReference type="EC" id="2.7.7.23" evidence="1"/>
<dbReference type="Pfam" id="PF00483">
    <property type="entry name" value="NTP_transferase"/>
    <property type="match status" value="1"/>
</dbReference>
<dbReference type="Gene3D" id="3.90.550.10">
    <property type="entry name" value="Spore Coat Polysaccharide Biosynthesis Protein SpsA, Chain A"/>
    <property type="match status" value="1"/>
</dbReference>
<dbReference type="InterPro" id="IPR029044">
    <property type="entry name" value="Nucleotide-diphossugar_trans"/>
</dbReference>
<evidence type="ECO:0000313" key="7">
    <source>
        <dbReference type="Proteomes" id="UP000289600"/>
    </source>
</evidence>
<comment type="catalytic activity">
    <reaction evidence="4">
        <text>N-acetyl-alpha-D-glucosamine 1-phosphate + UTP + H(+) = UDP-N-acetyl-alpha-D-glucosamine + diphosphate</text>
        <dbReference type="Rhea" id="RHEA:13509"/>
        <dbReference type="ChEBI" id="CHEBI:15378"/>
        <dbReference type="ChEBI" id="CHEBI:33019"/>
        <dbReference type="ChEBI" id="CHEBI:46398"/>
        <dbReference type="ChEBI" id="CHEBI:57705"/>
        <dbReference type="ChEBI" id="CHEBI:57776"/>
        <dbReference type="EC" id="2.7.7.23"/>
    </reaction>
</comment>
<evidence type="ECO:0000256" key="4">
    <source>
        <dbReference type="ARBA" id="ARBA00048493"/>
    </source>
</evidence>
<dbReference type="InterPro" id="IPR050065">
    <property type="entry name" value="GlmU-like"/>
</dbReference>
<evidence type="ECO:0000256" key="3">
    <source>
        <dbReference type="ARBA" id="ARBA00022695"/>
    </source>
</evidence>
<proteinExistence type="predicted"/>